<dbReference type="AlphaFoldDB" id="A0A562UQW3"/>
<sequence>MANNTSKTARASVRAGQAGQGGGLSVLGEFKYLIPLNKGKHAYIRNLTTGKTVHAATDSEAFTAEIKSLAEAGHGEKIRVELDAFADAFPDQGWADTTKRLVDAGAFGGGAE</sequence>
<keyword evidence="3" id="KW-1185">Reference proteome</keyword>
<protein>
    <submittedName>
        <fullName evidence="2">Uncharacterized protein</fullName>
    </submittedName>
</protein>
<dbReference type="RefSeq" id="WP_147143519.1">
    <property type="nucleotide sequence ID" value="NZ_BAABIJ010000005.1"/>
</dbReference>
<dbReference type="Proteomes" id="UP000321617">
    <property type="component" value="Unassembled WGS sequence"/>
</dbReference>
<name>A0A562UQW3_9ACTN</name>
<evidence type="ECO:0000256" key="1">
    <source>
        <dbReference type="SAM" id="MobiDB-lite"/>
    </source>
</evidence>
<dbReference type="EMBL" id="VLLL01000009">
    <property type="protein sequence ID" value="TWJ08013.1"/>
    <property type="molecule type" value="Genomic_DNA"/>
</dbReference>
<accession>A0A562UQW3</accession>
<comment type="caution">
    <text evidence="2">The sequence shown here is derived from an EMBL/GenBank/DDBJ whole genome shotgun (WGS) entry which is preliminary data.</text>
</comment>
<gene>
    <name evidence="2" type="ORF">LX16_4796</name>
</gene>
<evidence type="ECO:0000313" key="2">
    <source>
        <dbReference type="EMBL" id="TWJ08013.1"/>
    </source>
</evidence>
<feature type="region of interest" description="Disordered" evidence="1">
    <location>
        <begin position="1"/>
        <end position="24"/>
    </location>
</feature>
<organism evidence="2 3">
    <name type="scientific">Stackebrandtia albiflava</name>
    <dbReference type="NCBI Taxonomy" id="406432"/>
    <lineage>
        <taxon>Bacteria</taxon>
        <taxon>Bacillati</taxon>
        <taxon>Actinomycetota</taxon>
        <taxon>Actinomycetes</taxon>
        <taxon>Glycomycetales</taxon>
        <taxon>Glycomycetaceae</taxon>
        <taxon>Stackebrandtia</taxon>
    </lineage>
</organism>
<proteinExistence type="predicted"/>
<reference evidence="2 3" key="1">
    <citation type="journal article" date="2013" name="Stand. Genomic Sci.">
        <title>Genomic Encyclopedia of Type Strains, Phase I: The one thousand microbial genomes (KMG-I) project.</title>
        <authorList>
            <person name="Kyrpides N.C."/>
            <person name="Woyke T."/>
            <person name="Eisen J.A."/>
            <person name="Garrity G."/>
            <person name="Lilburn T.G."/>
            <person name="Beck B.J."/>
            <person name="Whitman W.B."/>
            <person name="Hugenholtz P."/>
            <person name="Klenk H.P."/>
        </authorList>
    </citation>
    <scope>NUCLEOTIDE SEQUENCE [LARGE SCALE GENOMIC DNA]</scope>
    <source>
        <strain evidence="2 3">DSM 45044</strain>
    </source>
</reference>
<evidence type="ECO:0000313" key="3">
    <source>
        <dbReference type="Proteomes" id="UP000321617"/>
    </source>
</evidence>
<dbReference type="OrthoDB" id="3295198at2"/>